<evidence type="ECO:0000313" key="1">
    <source>
        <dbReference type="EMBL" id="ADJ28448.1"/>
    </source>
</evidence>
<protein>
    <submittedName>
        <fullName evidence="1">Uncharacterized protein</fullName>
    </submittedName>
</protein>
<dbReference type="Proteomes" id="UP000000393">
    <property type="component" value="Chromosome"/>
</dbReference>
<dbReference type="EMBL" id="CP002086">
    <property type="protein sequence ID" value="ADJ28448.1"/>
    <property type="molecule type" value="Genomic_DNA"/>
</dbReference>
<name>D8K6C1_NITWC</name>
<sequence length="236" mass="26481">MTSQHKTLSAKVGRTVTSTPAEHVLNLLKSGLATTPFCGGIASLMSDYIPSAKQRRLEEFTIKLAEDLSELQDRVKESQILTDEFAFLFEKSFRGAAENYQTEKLEAFRAILVNAALGIDLSEEEKEYFLNLVNTLSALHIRILRFMAEPKSYLEANKIPPKDIRGGFTQFFPVAVPGIELEVIKSAFSDLYQYDLINTDKIIFSTMTSGQGLDLLGDRISNLGRRFINFCTKPKL</sequence>
<organism evidence="1 2">
    <name type="scientific">Nitrosococcus watsoni (strain C-113)</name>
    <dbReference type="NCBI Taxonomy" id="105559"/>
    <lineage>
        <taxon>Bacteria</taxon>
        <taxon>Pseudomonadati</taxon>
        <taxon>Pseudomonadota</taxon>
        <taxon>Gammaproteobacteria</taxon>
        <taxon>Chromatiales</taxon>
        <taxon>Chromatiaceae</taxon>
        <taxon>Nitrosococcus</taxon>
    </lineage>
</organism>
<dbReference type="KEGG" id="nwa:Nwat_1547"/>
<dbReference type="OrthoDB" id="6902230at2"/>
<evidence type="ECO:0000313" key="2">
    <source>
        <dbReference type="Proteomes" id="UP000000393"/>
    </source>
</evidence>
<accession>D8K6C1</accession>
<dbReference type="AlphaFoldDB" id="D8K6C1"/>
<proteinExistence type="predicted"/>
<dbReference type="HOGENOM" id="CLU_1174437_0_0_6"/>
<dbReference type="RefSeq" id="WP_013220540.1">
    <property type="nucleotide sequence ID" value="NC_014315.1"/>
</dbReference>
<keyword evidence="2" id="KW-1185">Reference proteome</keyword>
<reference evidence="1 2" key="1">
    <citation type="submission" date="2010-06" db="EMBL/GenBank/DDBJ databases">
        <title>Complete sequence of chromosome of Nitrosococcus watsoni C-113.</title>
        <authorList>
            <consortium name="US DOE Joint Genome Institute"/>
            <person name="Lucas S."/>
            <person name="Copeland A."/>
            <person name="Lapidus A."/>
            <person name="Cheng J.-F."/>
            <person name="Bruce D."/>
            <person name="Goodwin L."/>
            <person name="Pitluck S."/>
            <person name="Malfatti S.A."/>
            <person name="Chain P.S.G."/>
            <person name="Land M."/>
            <person name="Hauser L."/>
            <person name="Kyrpides N."/>
            <person name="Ivanova N."/>
            <person name="Cambell M.A."/>
            <person name="Heidelberg J.F."/>
            <person name="Klotz M.G."/>
            <person name="Woyke T."/>
        </authorList>
    </citation>
    <scope>NUCLEOTIDE SEQUENCE [LARGE SCALE GENOMIC DNA]</scope>
    <source>
        <strain evidence="1 2">C-113</strain>
    </source>
</reference>
<gene>
    <name evidence="1" type="ordered locus">Nwat_1547</name>
</gene>
<dbReference type="eggNOG" id="ENOG503321G">
    <property type="taxonomic scope" value="Bacteria"/>
</dbReference>